<protein>
    <submittedName>
        <fullName evidence="1">Uncharacterized protein</fullName>
    </submittedName>
</protein>
<dbReference type="STRING" id="54.SAMN02745121_06808"/>
<accession>A0A1I2FUS6</accession>
<dbReference type="EMBL" id="FOMX01000028">
    <property type="protein sequence ID" value="SFF08181.1"/>
    <property type="molecule type" value="Genomic_DNA"/>
</dbReference>
<reference evidence="2" key="1">
    <citation type="submission" date="2016-10" db="EMBL/GenBank/DDBJ databases">
        <authorList>
            <person name="Varghese N."/>
            <person name="Submissions S."/>
        </authorList>
    </citation>
    <scope>NUCLEOTIDE SEQUENCE [LARGE SCALE GENOMIC DNA]</scope>
    <source>
        <strain evidence="2">ATCC 25963</strain>
    </source>
</reference>
<organism evidence="1 2">
    <name type="scientific">Nannocystis exedens</name>
    <dbReference type="NCBI Taxonomy" id="54"/>
    <lineage>
        <taxon>Bacteria</taxon>
        <taxon>Pseudomonadati</taxon>
        <taxon>Myxococcota</taxon>
        <taxon>Polyangia</taxon>
        <taxon>Nannocystales</taxon>
        <taxon>Nannocystaceae</taxon>
        <taxon>Nannocystis</taxon>
    </lineage>
</organism>
<sequence>MGALSGCAPGDCEDVKPLIAEVRTALDKLDTKGALPGAETLHAALTSTTAPELKLLSARTQTLVQALKRAQKAPTTEAEVAERNRSADALGVAVKDWQGQAAVVDAQLCK</sequence>
<name>A0A1I2FUS6_9BACT</name>
<dbReference type="Proteomes" id="UP000199400">
    <property type="component" value="Unassembled WGS sequence"/>
</dbReference>
<evidence type="ECO:0000313" key="1">
    <source>
        <dbReference type="EMBL" id="SFF08181.1"/>
    </source>
</evidence>
<dbReference type="AlphaFoldDB" id="A0A1I2FUS6"/>
<keyword evidence="2" id="KW-1185">Reference proteome</keyword>
<proteinExistence type="predicted"/>
<evidence type="ECO:0000313" key="2">
    <source>
        <dbReference type="Proteomes" id="UP000199400"/>
    </source>
</evidence>
<gene>
    <name evidence="1" type="ORF">SAMN02745121_06808</name>
</gene>